<feature type="transmembrane region" description="Helical" evidence="5">
    <location>
        <begin position="69"/>
        <end position="87"/>
    </location>
</feature>
<feature type="transmembrane region" description="Helical" evidence="5">
    <location>
        <begin position="42"/>
        <end position="62"/>
    </location>
</feature>
<dbReference type="Pfam" id="PF04140">
    <property type="entry name" value="ICMT"/>
    <property type="match status" value="1"/>
</dbReference>
<keyword evidence="7" id="KW-1185">Reference proteome</keyword>
<dbReference type="GO" id="GO:0004671">
    <property type="term" value="F:protein C-terminal S-isoprenylcysteine carboxyl O-methyltransferase activity"/>
    <property type="evidence" value="ECO:0007669"/>
    <property type="project" value="InterPro"/>
</dbReference>
<dbReference type="PANTHER" id="PTHR43847">
    <property type="entry name" value="BLL3993 PROTEIN"/>
    <property type="match status" value="1"/>
</dbReference>
<evidence type="ECO:0000256" key="3">
    <source>
        <dbReference type="ARBA" id="ARBA00022989"/>
    </source>
</evidence>
<comment type="subcellular location">
    <subcellularLocation>
        <location evidence="1">Membrane</location>
        <topology evidence="1">Multi-pass membrane protein</topology>
    </subcellularLocation>
</comment>
<proteinExistence type="predicted"/>
<evidence type="ECO:0000256" key="1">
    <source>
        <dbReference type="ARBA" id="ARBA00004141"/>
    </source>
</evidence>
<dbReference type="RefSeq" id="WP_066200415.1">
    <property type="nucleotide sequence ID" value="NZ_JARMMB010000019.1"/>
</dbReference>
<dbReference type="PANTHER" id="PTHR43847:SF1">
    <property type="entry name" value="BLL3993 PROTEIN"/>
    <property type="match status" value="1"/>
</dbReference>
<name>A0A2N0ZJ43_9BACI</name>
<dbReference type="InterPro" id="IPR007269">
    <property type="entry name" value="ICMT_MeTrfase"/>
</dbReference>
<dbReference type="InterPro" id="IPR052527">
    <property type="entry name" value="Metal_cation-efflux_comp"/>
</dbReference>
<dbReference type="EMBL" id="PISD01000014">
    <property type="protein sequence ID" value="PKG29542.1"/>
    <property type="molecule type" value="Genomic_DNA"/>
</dbReference>
<dbReference type="Gene3D" id="1.20.120.1630">
    <property type="match status" value="1"/>
</dbReference>
<gene>
    <name evidence="6" type="ORF">CWS20_07945</name>
</gene>
<reference evidence="6 7" key="1">
    <citation type="journal article" date="2010" name="Int. J. Syst. Evol. Microbiol.">
        <title>Bacillus horneckiae sp. nov., isolated from a spacecraft-assembly clean room.</title>
        <authorList>
            <person name="Vaishampayan P."/>
            <person name="Probst A."/>
            <person name="Krishnamurthi S."/>
            <person name="Ghosh S."/>
            <person name="Osman S."/>
            <person name="McDowall A."/>
            <person name="Ruckmani A."/>
            <person name="Mayilraj S."/>
            <person name="Venkateswaran K."/>
        </authorList>
    </citation>
    <scope>NUCLEOTIDE SEQUENCE [LARGE SCALE GENOMIC DNA]</scope>
    <source>
        <strain evidence="7">1PO1SC</strain>
    </source>
</reference>
<dbReference type="AlphaFoldDB" id="A0A2N0ZJ43"/>
<feature type="transmembrane region" description="Helical" evidence="5">
    <location>
        <begin position="121"/>
        <end position="147"/>
    </location>
</feature>
<sequence length="185" mass="21636">MFFSLLLVFVIAQRMVELYIARRNEKWMKSRGALEFGQNHYPLIVMVHSLFFIVLIIEVAFFEKQPSPYWPFLLFLFALTQAGRFWALASLGKFWNTKIIVLPHADVVKKGPYRWLKHPNYLIVALEFIVIPLVFQAYYTAVVFTMLNIVIMSIRIPAEEDALKQLTAYEEAFPNEKSNKEIGKI</sequence>
<evidence type="ECO:0000313" key="7">
    <source>
        <dbReference type="Proteomes" id="UP000233343"/>
    </source>
</evidence>
<dbReference type="GO" id="GO:0016020">
    <property type="term" value="C:membrane"/>
    <property type="evidence" value="ECO:0007669"/>
    <property type="project" value="UniProtKB-SubCell"/>
</dbReference>
<keyword evidence="2 5" id="KW-0812">Transmembrane</keyword>
<organism evidence="6 7">
    <name type="scientific">Cytobacillus horneckiae</name>
    <dbReference type="NCBI Taxonomy" id="549687"/>
    <lineage>
        <taxon>Bacteria</taxon>
        <taxon>Bacillati</taxon>
        <taxon>Bacillota</taxon>
        <taxon>Bacilli</taxon>
        <taxon>Bacillales</taxon>
        <taxon>Bacillaceae</taxon>
        <taxon>Cytobacillus</taxon>
    </lineage>
</organism>
<evidence type="ECO:0000256" key="2">
    <source>
        <dbReference type="ARBA" id="ARBA00022692"/>
    </source>
</evidence>
<evidence type="ECO:0008006" key="8">
    <source>
        <dbReference type="Google" id="ProtNLM"/>
    </source>
</evidence>
<comment type="caution">
    <text evidence="6">The sequence shown here is derived from an EMBL/GenBank/DDBJ whole genome shotgun (WGS) entry which is preliminary data.</text>
</comment>
<keyword evidence="4 5" id="KW-0472">Membrane</keyword>
<evidence type="ECO:0000313" key="6">
    <source>
        <dbReference type="EMBL" id="PKG29542.1"/>
    </source>
</evidence>
<evidence type="ECO:0000256" key="4">
    <source>
        <dbReference type="ARBA" id="ARBA00023136"/>
    </source>
</evidence>
<keyword evidence="3 5" id="KW-1133">Transmembrane helix</keyword>
<protein>
    <recommendedName>
        <fullName evidence="8">Isoprenylcysteine carboxyl methyltransferase</fullName>
    </recommendedName>
</protein>
<accession>A0A2N0ZJ43</accession>
<dbReference type="Proteomes" id="UP000233343">
    <property type="component" value="Unassembled WGS sequence"/>
</dbReference>
<evidence type="ECO:0000256" key="5">
    <source>
        <dbReference type="SAM" id="Phobius"/>
    </source>
</evidence>